<evidence type="ECO:0000313" key="2">
    <source>
        <dbReference type="Proteomes" id="UP000022611"/>
    </source>
</evidence>
<sequence>MYGHQTTPTKAARTCQALAAAARKAELQHDWEVAAEFYEAAATFITKPGELAHRDSAGLLRKAAACWEAGDRGQGAGPGHR</sequence>
<gene>
    <name evidence="1" type="ORF">HK44_029855</name>
</gene>
<keyword evidence="1" id="KW-0614">Plasmid</keyword>
<dbReference type="EMBL" id="AFOY02000032">
    <property type="protein sequence ID" value="EXF90890.1"/>
    <property type="molecule type" value="Genomic_DNA"/>
</dbReference>
<name>A0A010SC64_PSEFL</name>
<proteinExistence type="predicted"/>
<evidence type="ECO:0000313" key="1">
    <source>
        <dbReference type="EMBL" id="EXF90890.1"/>
    </source>
</evidence>
<geneLocation type="plasmid" evidence="1">
    <name>unnamed1</name>
</geneLocation>
<organism evidence="1 2">
    <name type="scientific">Pseudomonas fluorescens HK44</name>
    <dbReference type="NCBI Taxonomy" id="1042209"/>
    <lineage>
        <taxon>Bacteria</taxon>
        <taxon>Pseudomonadati</taxon>
        <taxon>Pseudomonadota</taxon>
        <taxon>Gammaproteobacteria</taxon>
        <taxon>Pseudomonadales</taxon>
        <taxon>Pseudomonadaceae</taxon>
        <taxon>Pseudomonas</taxon>
    </lineage>
</organism>
<dbReference type="AlphaFoldDB" id="A0A010SC64"/>
<dbReference type="PATRIC" id="fig|1042209.11.peg.153"/>
<dbReference type="RefSeq" id="WP_015272406.1">
    <property type="nucleotide sequence ID" value="NZ_AFOY02000032.1"/>
</dbReference>
<comment type="caution">
    <text evidence="1">The sequence shown here is derived from an EMBL/GenBank/DDBJ whole genome shotgun (WGS) entry which is preliminary data.</text>
</comment>
<accession>A0A010SC64</accession>
<protein>
    <submittedName>
        <fullName evidence="1">Uncharacterized protein</fullName>
    </submittedName>
</protein>
<dbReference type="HOGENOM" id="CLU_2571163_0_0_6"/>
<dbReference type="Proteomes" id="UP000022611">
    <property type="component" value="Unassembled WGS sequence"/>
</dbReference>
<reference evidence="1 2" key="1">
    <citation type="journal article" date="2011" name="J. Bacteriol.">
        <title>Draft genome sequence of the polycyclic aromatic hydrocarbon-degrading, genetically engineered bioluminescent bioreporter Pseudomonas fluorescens HK44.</title>
        <authorList>
            <person name="Chauhan A."/>
            <person name="Layton A.C."/>
            <person name="Williams D.E."/>
            <person name="Smartt A.E."/>
            <person name="Ripp S."/>
            <person name="Karpinets T.V."/>
            <person name="Brown S.D."/>
            <person name="Sayler G.S."/>
        </authorList>
    </citation>
    <scope>NUCLEOTIDE SEQUENCE [LARGE SCALE GENOMIC DNA]</scope>
    <source>
        <strain evidence="1 2">HK44</strain>
        <plasmid evidence="1">unnamed1</plasmid>
    </source>
</reference>